<keyword evidence="10" id="KW-0833">Ubl conjugation pathway</keyword>
<keyword evidence="21" id="KW-1185">Reference proteome</keyword>
<dbReference type="OrthoDB" id="2122982at2759"/>
<dbReference type="InterPro" id="IPR001841">
    <property type="entry name" value="Znf_RING"/>
</dbReference>
<evidence type="ECO:0000256" key="16">
    <source>
        <dbReference type="SAM" id="MobiDB-lite"/>
    </source>
</evidence>
<keyword evidence="11" id="KW-0862">Zinc</keyword>
<dbReference type="SUPFAM" id="SSF57850">
    <property type="entry name" value="RING/U-box"/>
    <property type="match status" value="1"/>
</dbReference>
<dbReference type="FunFam" id="2.30.30.40:FF:000044">
    <property type="entry name" value="E3 ubiquitin-protein ligase MIB2, putative"/>
    <property type="match status" value="1"/>
</dbReference>
<evidence type="ECO:0000313" key="21">
    <source>
        <dbReference type="Proteomes" id="UP001152799"/>
    </source>
</evidence>
<dbReference type="Gene3D" id="3.30.40.10">
    <property type="entry name" value="Zinc/RING finger domain, C3HC4 (zinc finger)"/>
    <property type="match status" value="2"/>
</dbReference>
<accession>A0A9N9MW26</accession>
<organism evidence="20 21">
    <name type="scientific">Ceutorhynchus assimilis</name>
    <name type="common">cabbage seed weevil</name>
    <dbReference type="NCBI Taxonomy" id="467358"/>
    <lineage>
        <taxon>Eukaryota</taxon>
        <taxon>Metazoa</taxon>
        <taxon>Ecdysozoa</taxon>
        <taxon>Arthropoda</taxon>
        <taxon>Hexapoda</taxon>
        <taxon>Insecta</taxon>
        <taxon>Pterygota</taxon>
        <taxon>Neoptera</taxon>
        <taxon>Endopterygota</taxon>
        <taxon>Coleoptera</taxon>
        <taxon>Polyphaga</taxon>
        <taxon>Cucujiformia</taxon>
        <taxon>Curculionidae</taxon>
        <taxon>Ceutorhynchinae</taxon>
        <taxon>Ceutorhynchus</taxon>
    </lineage>
</organism>
<feature type="repeat" description="ANK" evidence="14">
    <location>
        <begin position="647"/>
        <end position="671"/>
    </location>
</feature>
<feature type="region of interest" description="Disordered" evidence="16">
    <location>
        <begin position="826"/>
        <end position="873"/>
    </location>
</feature>
<dbReference type="InterPro" id="IPR000433">
    <property type="entry name" value="Znf_ZZ"/>
</dbReference>
<keyword evidence="6" id="KW-0808">Transferase</keyword>
<dbReference type="GO" id="GO:0005737">
    <property type="term" value="C:cytoplasm"/>
    <property type="evidence" value="ECO:0007669"/>
    <property type="project" value="UniProtKB-SubCell"/>
</dbReference>
<feature type="domain" description="MIB/HERC2" evidence="19">
    <location>
        <begin position="1"/>
        <end position="74"/>
    </location>
</feature>
<feature type="domain" description="ZZ-type" evidence="18">
    <location>
        <begin position="80"/>
        <end position="132"/>
    </location>
</feature>
<reference evidence="20" key="1">
    <citation type="submission" date="2022-01" db="EMBL/GenBank/DDBJ databases">
        <authorList>
            <person name="King R."/>
        </authorList>
    </citation>
    <scope>NUCLEOTIDE SEQUENCE</scope>
</reference>
<dbReference type="InterPro" id="IPR013083">
    <property type="entry name" value="Znf_RING/FYVE/PHD"/>
</dbReference>
<dbReference type="CDD" id="cd16726">
    <property type="entry name" value="RING-HC_MIB2_rpt1"/>
    <property type="match status" value="1"/>
</dbReference>
<dbReference type="PANTHER" id="PTHR24202">
    <property type="entry name" value="E3 UBIQUITIN-PROTEIN LIGASE MIB2"/>
    <property type="match status" value="1"/>
</dbReference>
<comment type="pathway">
    <text evidence="3">Protein modification; protein ubiquitination.</text>
</comment>
<keyword evidence="9 15" id="KW-0863">Zinc-finger</keyword>
<evidence type="ECO:0000256" key="12">
    <source>
        <dbReference type="ARBA" id="ARBA00022976"/>
    </source>
</evidence>
<dbReference type="AlphaFoldDB" id="A0A9N9MW26"/>
<dbReference type="PROSITE" id="PS50297">
    <property type="entry name" value="ANK_REP_REGION"/>
    <property type="match status" value="5"/>
</dbReference>
<comment type="subcellular location">
    <subcellularLocation>
        <location evidence="2">Cytoplasm</location>
    </subcellularLocation>
</comment>
<feature type="domain" description="MIB/HERC2" evidence="19">
    <location>
        <begin position="143"/>
        <end position="221"/>
    </location>
</feature>
<evidence type="ECO:0000256" key="8">
    <source>
        <dbReference type="ARBA" id="ARBA00022737"/>
    </source>
</evidence>
<feature type="domain" description="RING-type" evidence="17">
    <location>
        <begin position="965"/>
        <end position="998"/>
    </location>
</feature>
<keyword evidence="5" id="KW-0963">Cytoplasm</keyword>
<dbReference type="InterPro" id="IPR037252">
    <property type="entry name" value="Mib_Herc2_sf"/>
</dbReference>
<keyword evidence="8" id="KW-0677">Repeat</keyword>
<name>A0A9N9MW26_9CUCU</name>
<dbReference type="FunFam" id="2.30.30.40:FF:000078">
    <property type="entry name" value="Putative e3 ubiquitin-protein ligase mib2"/>
    <property type="match status" value="1"/>
</dbReference>
<proteinExistence type="predicted"/>
<dbReference type="Proteomes" id="UP001152799">
    <property type="component" value="Chromosome 7"/>
</dbReference>
<dbReference type="FunFam" id="3.30.40.10:FF:000393">
    <property type="entry name" value="CLUMA_CG014158, isoform A"/>
    <property type="match status" value="1"/>
</dbReference>
<evidence type="ECO:0000256" key="13">
    <source>
        <dbReference type="ARBA" id="ARBA00023043"/>
    </source>
</evidence>
<dbReference type="PROSITE" id="PS01357">
    <property type="entry name" value="ZF_ZZ_1"/>
    <property type="match status" value="1"/>
</dbReference>
<gene>
    <name evidence="20" type="ORF">CEUTPL_LOCUS11735</name>
</gene>
<dbReference type="SUPFAM" id="SSF159034">
    <property type="entry name" value="Mib/herc2 domain-like"/>
    <property type="match status" value="2"/>
</dbReference>
<dbReference type="GO" id="GO:0008270">
    <property type="term" value="F:zinc ion binding"/>
    <property type="evidence" value="ECO:0007669"/>
    <property type="project" value="UniProtKB-KW"/>
</dbReference>
<dbReference type="Pfam" id="PF18346">
    <property type="entry name" value="SH3_15"/>
    <property type="match status" value="2"/>
</dbReference>
<dbReference type="Gene3D" id="2.30.30.40">
    <property type="entry name" value="SH3 Domains"/>
    <property type="match status" value="2"/>
</dbReference>
<dbReference type="Gene3D" id="1.25.40.20">
    <property type="entry name" value="Ankyrin repeat-containing domain"/>
    <property type="match status" value="3"/>
</dbReference>
<dbReference type="PROSITE" id="PS51416">
    <property type="entry name" value="MIB_HERC2"/>
    <property type="match status" value="2"/>
</dbReference>
<evidence type="ECO:0000259" key="19">
    <source>
        <dbReference type="PROSITE" id="PS51416"/>
    </source>
</evidence>
<evidence type="ECO:0000313" key="20">
    <source>
        <dbReference type="EMBL" id="CAG9771297.1"/>
    </source>
</evidence>
<keyword evidence="13 14" id="KW-0040">ANK repeat</keyword>
<dbReference type="SMART" id="SM00248">
    <property type="entry name" value="ANK"/>
    <property type="match status" value="8"/>
</dbReference>
<evidence type="ECO:0000256" key="3">
    <source>
        <dbReference type="ARBA" id="ARBA00004906"/>
    </source>
</evidence>
<dbReference type="PROSITE" id="PS50088">
    <property type="entry name" value="ANK_REPEAT"/>
    <property type="match status" value="5"/>
</dbReference>
<dbReference type="Pfam" id="PF00569">
    <property type="entry name" value="ZZ"/>
    <property type="match status" value="1"/>
</dbReference>
<keyword evidence="12" id="KW-0914">Notch signaling pathway</keyword>
<feature type="compositionally biased region" description="Polar residues" evidence="16">
    <location>
        <begin position="859"/>
        <end position="869"/>
    </location>
</feature>
<evidence type="ECO:0000256" key="9">
    <source>
        <dbReference type="ARBA" id="ARBA00022771"/>
    </source>
</evidence>
<feature type="repeat" description="ANK" evidence="14">
    <location>
        <begin position="546"/>
        <end position="578"/>
    </location>
</feature>
<dbReference type="InterPro" id="IPR010606">
    <property type="entry name" value="Mib_Herc2"/>
</dbReference>
<dbReference type="InterPro" id="IPR040847">
    <property type="entry name" value="SH3_15"/>
</dbReference>
<feature type="repeat" description="ANK" evidence="14">
    <location>
        <begin position="480"/>
        <end position="512"/>
    </location>
</feature>
<sequence>MLVAGLRIVRGPDWSWNNQDGGEGHVGTVCEIGKPGTVTGSPDKTAVVQWDNGTRTNYRIGYVGKYDLRVIDNAQIGVKHPNIVCDGCTNQGISGMRYKCMTCHDYDLCYMCYHSDTHDLTHPFRRFDLASALGVDLPPRQNQRKATLTGIFIDAKVVRGYNWEWGNQDGGEGKIGKVVDIRGWDNESSRSVANVHWFSGSTNVYRLGHKGICDIKFVEPSSGGSYYPEHLPILGQTVKLPPPRPVLRPVRSGPSPFGIGDKVQVVSVSEDELRSMQQDHGGWNPKMAEVYEKFPTFQYIEKVGTVHRVTDKGDIRVQYEGCDNRWTFNPATLRKVNSFAVGDVVTLITDMEMVKELQVGHGEWIEFMKHSLGKLGKVLKVYSDGDLRVQLDGHAWTLNPQCVKTVPGSAAELANTMHANQNQRQEPSIQWHPAVHNQANGDAQANVSVDSLVRAAAQGNLETVSRLIEAAPRNVNARSNGKTALQVAAHQGHASVVKYLLRAGASVNASDTDGDTCLHYAAFGNQPEVLDLLIKSGAELNSGNRSGCTALHVAAHKHPARCAQLLLAAGADPNKKDNYGDTALHDAIGKDSLQVIDLLCTTSGTDFTLRNKRGFNVLHHAALKGKNIATRKLLHYARQLVNVKKDDGFSALHLAALNGHKEVVDTLVRVGQADINLRNNRNQTALLLAVSQGHCDVIELLVRLKADINATDEDDDTALHMVLMKRSHLDDEVSQSQSPAIHSIYENIEVAEHKLGIAIACYLIQESINVEAINNKGQKALEFLQDITLQELLKSYIPSNDNNDAQVLPNVETLSLNEARVDNYNLTENAPKNSPAKHPLIEDQKSTRKSRKLDKSIDLGSTSQDNSPTHKNHHYQNEDMLNNPIECLVCSEATDENVKLEPCGHKPACEDCSARMKKCLICSEFVQKRVTKDGRIVPAKSRQPSAERMRYLESKIAEIEESHACSICMERKRNIVFLCGHGTCQKCADTLKTCHMCRKTITKKIPIY</sequence>
<dbReference type="CDD" id="cd16520">
    <property type="entry name" value="RING-HC_MIBs-like"/>
    <property type="match status" value="1"/>
</dbReference>
<evidence type="ECO:0000256" key="4">
    <source>
        <dbReference type="ARBA" id="ARBA00012483"/>
    </source>
</evidence>
<dbReference type="PROSITE" id="PS50089">
    <property type="entry name" value="ZF_RING_2"/>
    <property type="match status" value="2"/>
</dbReference>
<dbReference type="FunFam" id="3.30.60.90:FF:000004">
    <property type="entry name" value="Putative E3 ubiquitin-protein ligase MIB2"/>
    <property type="match status" value="1"/>
</dbReference>
<evidence type="ECO:0000259" key="17">
    <source>
        <dbReference type="PROSITE" id="PS50089"/>
    </source>
</evidence>
<feature type="repeat" description="ANK" evidence="14">
    <location>
        <begin position="513"/>
        <end position="545"/>
    </location>
</feature>
<keyword evidence="7" id="KW-0479">Metal-binding</keyword>
<evidence type="ECO:0000256" key="7">
    <source>
        <dbReference type="ARBA" id="ARBA00022723"/>
    </source>
</evidence>
<evidence type="ECO:0000256" key="11">
    <source>
        <dbReference type="ARBA" id="ARBA00022833"/>
    </source>
</evidence>
<evidence type="ECO:0000256" key="2">
    <source>
        <dbReference type="ARBA" id="ARBA00004496"/>
    </source>
</evidence>
<dbReference type="EMBL" id="OU892283">
    <property type="protein sequence ID" value="CAG9771297.1"/>
    <property type="molecule type" value="Genomic_DNA"/>
</dbReference>
<dbReference type="InterPro" id="IPR043145">
    <property type="entry name" value="Znf_ZZ_sf"/>
</dbReference>
<dbReference type="SMART" id="SM00184">
    <property type="entry name" value="RING"/>
    <property type="match status" value="2"/>
</dbReference>
<evidence type="ECO:0000256" key="15">
    <source>
        <dbReference type="PROSITE-ProRule" id="PRU00228"/>
    </source>
</evidence>
<dbReference type="PROSITE" id="PS50135">
    <property type="entry name" value="ZF_ZZ_2"/>
    <property type="match status" value="1"/>
</dbReference>
<dbReference type="Gene3D" id="3.30.60.90">
    <property type="match status" value="1"/>
</dbReference>
<evidence type="ECO:0000259" key="18">
    <source>
        <dbReference type="PROSITE" id="PS50135"/>
    </source>
</evidence>
<feature type="repeat" description="ANK" evidence="14">
    <location>
        <begin position="681"/>
        <end position="713"/>
    </location>
</feature>
<dbReference type="PRINTS" id="PR01415">
    <property type="entry name" value="ANKYRIN"/>
</dbReference>
<dbReference type="Pfam" id="PF12796">
    <property type="entry name" value="Ank_2"/>
    <property type="match status" value="3"/>
</dbReference>
<evidence type="ECO:0000256" key="14">
    <source>
        <dbReference type="PROSITE-ProRule" id="PRU00023"/>
    </source>
</evidence>
<evidence type="ECO:0000256" key="5">
    <source>
        <dbReference type="ARBA" id="ARBA00022490"/>
    </source>
</evidence>
<comment type="catalytic activity">
    <reaction evidence="1">
        <text>S-ubiquitinyl-[E2 ubiquitin-conjugating enzyme]-L-cysteine + [acceptor protein]-L-lysine = [E2 ubiquitin-conjugating enzyme]-L-cysteine + N(6)-ubiquitinyl-[acceptor protein]-L-lysine.</text>
        <dbReference type="EC" id="2.3.2.27"/>
    </reaction>
</comment>
<dbReference type="GO" id="GO:0016567">
    <property type="term" value="P:protein ubiquitination"/>
    <property type="evidence" value="ECO:0007669"/>
    <property type="project" value="InterPro"/>
</dbReference>
<dbReference type="InterPro" id="IPR036770">
    <property type="entry name" value="Ankyrin_rpt-contain_sf"/>
</dbReference>
<dbReference type="SUPFAM" id="SSF48403">
    <property type="entry name" value="Ankyrin repeat"/>
    <property type="match status" value="1"/>
</dbReference>
<evidence type="ECO:0000256" key="10">
    <source>
        <dbReference type="ARBA" id="ARBA00022786"/>
    </source>
</evidence>
<dbReference type="Pfam" id="PF13920">
    <property type="entry name" value="zf-C3HC4_3"/>
    <property type="match status" value="2"/>
</dbReference>
<dbReference type="SMART" id="SM00291">
    <property type="entry name" value="ZnF_ZZ"/>
    <property type="match status" value="1"/>
</dbReference>
<dbReference type="GO" id="GO:0061630">
    <property type="term" value="F:ubiquitin protein ligase activity"/>
    <property type="evidence" value="ECO:0007669"/>
    <property type="project" value="UniProtKB-EC"/>
</dbReference>
<dbReference type="Pfam" id="PF06701">
    <property type="entry name" value="MIB_HERC2"/>
    <property type="match status" value="2"/>
</dbReference>
<evidence type="ECO:0000256" key="6">
    <source>
        <dbReference type="ARBA" id="ARBA00022679"/>
    </source>
</evidence>
<dbReference type="PANTHER" id="PTHR24202:SF4">
    <property type="entry name" value="E3 UBIQUITIN-PROTEIN LIGASE MIB2-RELATED"/>
    <property type="match status" value="1"/>
</dbReference>
<dbReference type="InterPro" id="IPR002110">
    <property type="entry name" value="Ankyrin_rpt"/>
</dbReference>
<dbReference type="GO" id="GO:0007219">
    <property type="term" value="P:Notch signaling pathway"/>
    <property type="evidence" value="ECO:0007669"/>
    <property type="project" value="UniProtKB-KW"/>
</dbReference>
<feature type="domain" description="RING-type" evidence="17">
    <location>
        <begin position="887"/>
        <end position="923"/>
    </location>
</feature>
<protein>
    <recommendedName>
        <fullName evidence="4">RING-type E3 ubiquitin transferase</fullName>
        <ecNumber evidence="4">2.3.2.27</ecNumber>
    </recommendedName>
</protein>
<evidence type="ECO:0000256" key="1">
    <source>
        <dbReference type="ARBA" id="ARBA00000900"/>
    </source>
</evidence>
<dbReference type="EC" id="2.3.2.27" evidence="4"/>